<keyword evidence="2" id="KW-0540">Nuclease</keyword>
<evidence type="ECO:0000256" key="1">
    <source>
        <dbReference type="ARBA" id="ARBA00010052"/>
    </source>
</evidence>
<dbReference type="GO" id="GO:0006309">
    <property type="term" value="P:apoptotic DNA fragmentation"/>
    <property type="evidence" value="ECO:0007669"/>
    <property type="project" value="TreeGrafter"/>
</dbReference>
<dbReference type="GO" id="GO:0000014">
    <property type="term" value="F:single-stranded DNA endodeoxyribonuclease activity"/>
    <property type="evidence" value="ECO:0007669"/>
    <property type="project" value="TreeGrafter"/>
</dbReference>
<feature type="binding site" evidence="5">
    <location>
        <position position="722"/>
    </location>
    <ligand>
        <name>Mg(2+)</name>
        <dbReference type="ChEBI" id="CHEBI:18420"/>
        <note>catalytic</note>
    </ligand>
</feature>
<name>A0A9N9MHU5_9CUCU</name>
<dbReference type="Pfam" id="PF01223">
    <property type="entry name" value="Endonuclease_NS"/>
    <property type="match status" value="2"/>
</dbReference>
<evidence type="ECO:0000256" key="3">
    <source>
        <dbReference type="ARBA" id="ARBA00022759"/>
    </source>
</evidence>
<gene>
    <name evidence="8" type="ORF">CEUTPL_LOCUS5740</name>
</gene>
<dbReference type="GO" id="GO:0004521">
    <property type="term" value="F:RNA endonuclease activity"/>
    <property type="evidence" value="ECO:0007669"/>
    <property type="project" value="TreeGrafter"/>
</dbReference>
<keyword evidence="3" id="KW-0378">Hydrolase</keyword>
<dbReference type="OrthoDB" id="5960141at2759"/>
<dbReference type="FunFam" id="3.40.570.10:FF:000007">
    <property type="entry name" value="Alkaline nuclease"/>
    <property type="match status" value="2"/>
</dbReference>
<dbReference type="Proteomes" id="UP001152799">
    <property type="component" value="Chromosome 2"/>
</dbReference>
<reference evidence="8" key="1">
    <citation type="submission" date="2022-01" db="EMBL/GenBank/DDBJ databases">
        <authorList>
            <person name="King R."/>
        </authorList>
    </citation>
    <scope>NUCLEOTIDE SEQUENCE</scope>
</reference>
<keyword evidence="9" id="KW-1185">Reference proteome</keyword>
<dbReference type="GO" id="GO:0005634">
    <property type="term" value="C:nucleus"/>
    <property type="evidence" value="ECO:0007669"/>
    <property type="project" value="TreeGrafter"/>
</dbReference>
<evidence type="ECO:0000259" key="7">
    <source>
        <dbReference type="SMART" id="SM00892"/>
    </source>
</evidence>
<dbReference type="InterPro" id="IPR001604">
    <property type="entry name" value="Endo_G_ENPP1-like_dom"/>
</dbReference>
<protein>
    <recommendedName>
        <fullName evidence="7">DNA/RNA non-specific endonuclease/pyrophosphatase/phosphodiesterase domain-containing protein</fullName>
    </recommendedName>
</protein>
<feature type="region of interest" description="Disordered" evidence="6">
    <location>
        <begin position="1"/>
        <end position="38"/>
    </location>
</feature>
<dbReference type="PANTHER" id="PTHR13966">
    <property type="entry name" value="ENDONUCLEASE RELATED"/>
    <property type="match status" value="1"/>
</dbReference>
<evidence type="ECO:0000256" key="4">
    <source>
        <dbReference type="PIRSR" id="PIRSR640255-1"/>
    </source>
</evidence>
<feature type="active site" description="Proton acceptor" evidence="4">
    <location>
        <position position="692"/>
    </location>
</feature>
<dbReference type="GO" id="GO:0046872">
    <property type="term" value="F:metal ion binding"/>
    <property type="evidence" value="ECO:0007669"/>
    <property type="project" value="UniProtKB-KW"/>
</dbReference>
<accession>A0A9N9MHU5</accession>
<feature type="domain" description="DNA/RNA non-specific endonuclease/pyrophosphatase/phosphodiesterase" evidence="7">
    <location>
        <begin position="603"/>
        <end position="845"/>
    </location>
</feature>
<dbReference type="Gene3D" id="3.40.570.10">
    <property type="entry name" value="Extracellular Endonuclease, subunit A"/>
    <property type="match status" value="2"/>
</dbReference>
<evidence type="ECO:0000256" key="5">
    <source>
        <dbReference type="PIRSR" id="PIRSR640255-2"/>
    </source>
</evidence>
<feature type="compositionally biased region" description="Basic and acidic residues" evidence="6">
    <location>
        <begin position="1"/>
        <end position="21"/>
    </location>
</feature>
<dbReference type="GO" id="GO:0005743">
    <property type="term" value="C:mitochondrial inner membrane"/>
    <property type="evidence" value="ECO:0007669"/>
    <property type="project" value="TreeGrafter"/>
</dbReference>
<keyword evidence="5" id="KW-0479">Metal-binding</keyword>
<dbReference type="InterPro" id="IPR044925">
    <property type="entry name" value="His-Me_finger_sf"/>
</dbReference>
<dbReference type="SMART" id="SM00892">
    <property type="entry name" value="Endonuclease_NS"/>
    <property type="match status" value="2"/>
</dbReference>
<feature type="domain" description="DNA/RNA non-specific endonuclease/pyrophosphatase/phosphodiesterase" evidence="7">
    <location>
        <begin position="204"/>
        <end position="450"/>
    </location>
</feature>
<proteinExistence type="inferred from homology"/>
<evidence type="ECO:0000256" key="6">
    <source>
        <dbReference type="SAM" id="MobiDB-lite"/>
    </source>
</evidence>
<dbReference type="PANTHER" id="PTHR13966:SF19">
    <property type="entry name" value="NUCLEASE EXOG, MITOCHONDRIAL"/>
    <property type="match status" value="1"/>
</dbReference>
<evidence type="ECO:0000313" key="8">
    <source>
        <dbReference type="EMBL" id="CAG9765124.1"/>
    </source>
</evidence>
<dbReference type="InterPro" id="IPR044929">
    <property type="entry name" value="DNA/RNA_non-sp_Endonuclease_sf"/>
</dbReference>
<dbReference type="EMBL" id="OU892278">
    <property type="protein sequence ID" value="CAG9765124.1"/>
    <property type="molecule type" value="Genomic_DNA"/>
</dbReference>
<dbReference type="InterPro" id="IPR040255">
    <property type="entry name" value="Non-specific_endonuclease"/>
</dbReference>
<evidence type="ECO:0000256" key="2">
    <source>
        <dbReference type="ARBA" id="ARBA00022722"/>
    </source>
</evidence>
<organism evidence="8 9">
    <name type="scientific">Ceutorhynchus assimilis</name>
    <name type="common">cabbage seed weevil</name>
    <dbReference type="NCBI Taxonomy" id="467358"/>
    <lineage>
        <taxon>Eukaryota</taxon>
        <taxon>Metazoa</taxon>
        <taxon>Ecdysozoa</taxon>
        <taxon>Arthropoda</taxon>
        <taxon>Hexapoda</taxon>
        <taxon>Insecta</taxon>
        <taxon>Pterygota</taxon>
        <taxon>Neoptera</taxon>
        <taxon>Endopterygota</taxon>
        <taxon>Coleoptera</taxon>
        <taxon>Polyphaga</taxon>
        <taxon>Cucujiformia</taxon>
        <taxon>Curculionidae</taxon>
        <taxon>Ceutorhynchinae</taxon>
        <taxon>Ceutorhynchus</taxon>
    </lineage>
</organism>
<comment type="similarity">
    <text evidence="1">Belongs to the DNA/RNA non-specific endonuclease family.</text>
</comment>
<dbReference type="GO" id="GO:0003676">
    <property type="term" value="F:nucleic acid binding"/>
    <property type="evidence" value="ECO:0007669"/>
    <property type="project" value="InterPro"/>
</dbReference>
<sequence>MSNYKKKENVHKMKENVQENKKQKKNSQESESDISYHDESVEDLEAYLKKLEAEKEEEEMERIDLLAGEIEFHQVSIRIIPHEIPIRNPNFLDCQFDTLNLKPTPLIFNRNAEIIYRNSPPIQTGQQVNIACPGNQLLYLNENLGPIITASCIEDSLLFQEKPLNLYSLRCRDIPQNTIRYTGRSCKEGGEEIEVGYNVPGYGFLRQMRICFDNVNFSPIFSHYTLTKTIGYRDSKVPRKFFEEDGFYSTSESLDNLYNRNRERRTINELLGLESQSTTYIKQNGELFINRGHLTPKGDFVYAYQQLATFHYANSAPQWASFNGGNWNELEMSLRDYASSTNSDLEVYTGVHGVSTLTNNANKIKTELFLHTNNGRHLLPVPQLFWKLIYDKHKNSGIVILGVNNAYEVQREDFICEDISDRVSWFSYKLKGQKNRVDLGHIYACSIEDFRRAVGRSPNLNAANLLFLTFEDFQNLIINDPGCHINIRDLPQRKPLLRDPSTLNLLLPDNAGSSIITLSPGKEFEIDCPGSNILVDDNLALGEVAIAECVGGSQVLISNRRVDFSTVVCSRRIASVARYTGKRCWNNKGKETEVGFVFTDGHFIREMNTCFDPMTRNVYYSLFEMSHQIGDQNTGGTRPGWTEGAFYNLGTRLDNLYPNAAQRSTINSLVGLPNDSTKYVRPTGSYYLARGHLTARADFMYYAQQEATFHYVNSVPQWQTFNGFNWAYFEANVRQLSARTGSDLIVQTGSYGISTLPHEKTNHPVELYLFADGQKAMPVPKLFWKVVYSPSTRRGVAVLGVNNPFLKDLENEIICPDVADQLNWLSFDRFNTVRGYIYACTIADIRKVIPQIPNYDARGILNL</sequence>
<dbReference type="SUPFAM" id="SSF54060">
    <property type="entry name" value="His-Me finger endonucleases"/>
    <property type="match status" value="2"/>
</dbReference>
<evidence type="ECO:0000313" key="9">
    <source>
        <dbReference type="Proteomes" id="UP001152799"/>
    </source>
</evidence>
<dbReference type="AlphaFoldDB" id="A0A9N9MHU5"/>
<keyword evidence="3" id="KW-0255">Endonuclease</keyword>